<accession>A0A9D1VQS3</accession>
<organism evidence="5 6">
    <name type="scientific">Candidatus Barnesiella excrementipullorum</name>
    <dbReference type="NCBI Taxonomy" id="2838479"/>
    <lineage>
        <taxon>Bacteria</taxon>
        <taxon>Pseudomonadati</taxon>
        <taxon>Bacteroidota</taxon>
        <taxon>Bacteroidia</taxon>
        <taxon>Bacteroidales</taxon>
        <taxon>Barnesiellaceae</taxon>
        <taxon>Barnesiella</taxon>
    </lineage>
</organism>
<dbReference type="Pfam" id="PF00465">
    <property type="entry name" value="Fe-ADH"/>
    <property type="match status" value="1"/>
</dbReference>
<gene>
    <name evidence="5" type="ORF">H9982_03325</name>
</gene>
<dbReference type="Proteomes" id="UP000824246">
    <property type="component" value="Unassembled WGS sequence"/>
</dbReference>
<proteinExistence type="inferred from homology"/>
<dbReference type="PANTHER" id="PTHR11496">
    <property type="entry name" value="ALCOHOL DEHYDROGENASE"/>
    <property type="match status" value="1"/>
</dbReference>
<dbReference type="GO" id="GO:0046872">
    <property type="term" value="F:metal ion binding"/>
    <property type="evidence" value="ECO:0007669"/>
    <property type="project" value="InterPro"/>
</dbReference>
<evidence type="ECO:0000259" key="3">
    <source>
        <dbReference type="Pfam" id="PF00465"/>
    </source>
</evidence>
<reference evidence="5" key="2">
    <citation type="submission" date="2021-04" db="EMBL/GenBank/DDBJ databases">
        <authorList>
            <person name="Gilroy R."/>
        </authorList>
    </citation>
    <scope>NUCLEOTIDE SEQUENCE</scope>
    <source>
        <strain evidence="5">ChiHjej12B11-16260</strain>
    </source>
</reference>
<evidence type="ECO:0000259" key="4">
    <source>
        <dbReference type="Pfam" id="PF25137"/>
    </source>
</evidence>
<dbReference type="FunFam" id="3.40.50.1970:FF:000003">
    <property type="entry name" value="Alcohol dehydrogenase, iron-containing"/>
    <property type="match status" value="1"/>
</dbReference>
<evidence type="ECO:0000256" key="1">
    <source>
        <dbReference type="ARBA" id="ARBA00007358"/>
    </source>
</evidence>
<keyword evidence="2" id="KW-0560">Oxidoreductase</keyword>
<dbReference type="Pfam" id="PF25137">
    <property type="entry name" value="ADH_Fe_C"/>
    <property type="match status" value="1"/>
</dbReference>
<dbReference type="GO" id="GO:0004022">
    <property type="term" value="F:alcohol dehydrogenase (NAD+) activity"/>
    <property type="evidence" value="ECO:0007669"/>
    <property type="project" value="TreeGrafter"/>
</dbReference>
<reference evidence="5" key="1">
    <citation type="journal article" date="2021" name="PeerJ">
        <title>Extensive microbial diversity within the chicken gut microbiome revealed by metagenomics and culture.</title>
        <authorList>
            <person name="Gilroy R."/>
            <person name="Ravi A."/>
            <person name="Getino M."/>
            <person name="Pursley I."/>
            <person name="Horton D.L."/>
            <person name="Alikhan N.F."/>
            <person name="Baker D."/>
            <person name="Gharbi K."/>
            <person name="Hall N."/>
            <person name="Watson M."/>
            <person name="Adriaenssens E.M."/>
            <person name="Foster-Nyarko E."/>
            <person name="Jarju S."/>
            <person name="Secka A."/>
            <person name="Antonio M."/>
            <person name="Oren A."/>
            <person name="Chaudhuri R.R."/>
            <person name="La Ragione R."/>
            <person name="Hildebrand F."/>
            <person name="Pallen M.J."/>
        </authorList>
    </citation>
    <scope>NUCLEOTIDE SEQUENCE</scope>
    <source>
        <strain evidence="5">ChiHjej12B11-16260</strain>
    </source>
</reference>
<protein>
    <submittedName>
        <fullName evidence="5">Iron-containing alcohol dehydrogenase</fullName>
    </submittedName>
</protein>
<dbReference type="InterPro" id="IPR056798">
    <property type="entry name" value="ADH_Fe_C"/>
</dbReference>
<dbReference type="AlphaFoldDB" id="A0A9D1VQS3"/>
<dbReference type="InterPro" id="IPR039697">
    <property type="entry name" value="Alcohol_dehydrogenase_Fe"/>
</dbReference>
<evidence type="ECO:0000313" key="6">
    <source>
        <dbReference type="Proteomes" id="UP000824246"/>
    </source>
</evidence>
<dbReference type="InterPro" id="IPR001670">
    <property type="entry name" value="ADH_Fe/GldA"/>
</dbReference>
<feature type="domain" description="Alcohol dehydrogenase iron-type/glycerol dehydrogenase GldA" evidence="3">
    <location>
        <begin position="12"/>
        <end position="185"/>
    </location>
</feature>
<dbReference type="Gene3D" id="1.20.1090.10">
    <property type="entry name" value="Dehydroquinate synthase-like - alpha domain"/>
    <property type="match status" value="1"/>
</dbReference>
<comment type="caution">
    <text evidence="5">The sequence shown here is derived from an EMBL/GenBank/DDBJ whole genome shotgun (WGS) entry which is preliminary data.</text>
</comment>
<evidence type="ECO:0000256" key="2">
    <source>
        <dbReference type="ARBA" id="ARBA00023002"/>
    </source>
</evidence>
<sequence>METNLFYDMYVPTRVMFGAGMLNRLGEQALPGKKALIIISNGKSTRANGYLARTEEQLKKAGVKSVVFDGVSPNPTVANVDAGAAAARTAGCDFLVALGGGSVMDCAKAIAVMATNEGVLWDYVAVGSGKGLPIPNAPLPIVAITTTAGTGSETDSAGVITKEDTYEKAFIGAPSLYPCIAVVDPELMLSVPAGFTAFQGFDALFHSIEGYIAKGANLMSDMYALTAIENLAKYLPRAVKDGNDLEARTHVAFANTLSGVVMCLTLITSEHGMEHALSAYHPNLPHGAGLIMISRAYFSYFVRNHACDERFIRMARALGMPDANKPEDFITALVRLQEACGVADLKMSDYGITFDEAEKFMRNAREVMGVMFTSDRIQMKDSDIVGIYEESWR</sequence>
<dbReference type="CDD" id="cd08185">
    <property type="entry name" value="Fe-ADH-like"/>
    <property type="match status" value="1"/>
</dbReference>
<dbReference type="EMBL" id="DXFB01000088">
    <property type="protein sequence ID" value="HIX45231.1"/>
    <property type="molecule type" value="Genomic_DNA"/>
</dbReference>
<dbReference type="SUPFAM" id="SSF56796">
    <property type="entry name" value="Dehydroquinate synthase-like"/>
    <property type="match status" value="1"/>
</dbReference>
<comment type="similarity">
    <text evidence="1">Belongs to the iron-containing alcohol dehydrogenase family.</text>
</comment>
<feature type="domain" description="Fe-containing alcohol dehydrogenase-like C-terminal" evidence="4">
    <location>
        <begin position="196"/>
        <end position="391"/>
    </location>
</feature>
<name>A0A9D1VQS3_9BACT</name>
<evidence type="ECO:0000313" key="5">
    <source>
        <dbReference type="EMBL" id="HIX45231.1"/>
    </source>
</evidence>
<dbReference type="PANTHER" id="PTHR11496:SF104">
    <property type="entry name" value="3-DEOXY-ALPHA-D-MANNO-OCTULOSONATE 8-OXIDASE"/>
    <property type="match status" value="1"/>
</dbReference>
<dbReference type="Gene3D" id="3.40.50.1970">
    <property type="match status" value="1"/>
</dbReference>